<evidence type="ECO:0000313" key="1">
    <source>
        <dbReference type="EnsemblMetazoa" id="Aqu2.1.25201_001"/>
    </source>
</evidence>
<name>A0A1X7UBQ3_AMPQE</name>
<dbReference type="AlphaFoldDB" id="A0A1X7UBQ3"/>
<accession>A0A1X7UBQ3</accession>
<proteinExistence type="predicted"/>
<sequence>MVFFKKWLQNHLQFLLHFLIHIDVLMLCSKFELIPTSIFKVMAILRKHQNSEKYPRL</sequence>
<dbReference type="InParanoid" id="A0A1X7UBQ3"/>
<organism evidence="1">
    <name type="scientific">Amphimedon queenslandica</name>
    <name type="common">Sponge</name>
    <dbReference type="NCBI Taxonomy" id="400682"/>
    <lineage>
        <taxon>Eukaryota</taxon>
        <taxon>Metazoa</taxon>
        <taxon>Porifera</taxon>
        <taxon>Demospongiae</taxon>
        <taxon>Heteroscleromorpha</taxon>
        <taxon>Haplosclerida</taxon>
        <taxon>Niphatidae</taxon>
        <taxon>Amphimedon</taxon>
    </lineage>
</organism>
<protein>
    <submittedName>
        <fullName evidence="1">Uncharacterized protein</fullName>
    </submittedName>
</protein>
<dbReference type="EnsemblMetazoa" id="Aqu2.1.25201_001">
    <property type="protein sequence ID" value="Aqu2.1.25201_001"/>
    <property type="gene ID" value="Aqu2.1.25201"/>
</dbReference>
<reference evidence="1" key="1">
    <citation type="submission" date="2017-05" db="UniProtKB">
        <authorList>
            <consortium name="EnsemblMetazoa"/>
        </authorList>
    </citation>
    <scope>IDENTIFICATION</scope>
</reference>